<dbReference type="SMART" id="SM00895">
    <property type="entry name" value="FCD"/>
    <property type="match status" value="1"/>
</dbReference>
<dbReference type="PANTHER" id="PTHR43537">
    <property type="entry name" value="TRANSCRIPTIONAL REGULATOR, GNTR FAMILY"/>
    <property type="match status" value="1"/>
</dbReference>
<dbReference type="PANTHER" id="PTHR43537:SF24">
    <property type="entry name" value="GLUCONATE OPERON TRANSCRIPTIONAL REPRESSOR"/>
    <property type="match status" value="1"/>
</dbReference>
<keyword evidence="1" id="KW-0805">Transcription regulation</keyword>
<dbReference type="InterPro" id="IPR036388">
    <property type="entry name" value="WH-like_DNA-bd_sf"/>
</dbReference>
<dbReference type="InterPro" id="IPR036390">
    <property type="entry name" value="WH_DNA-bd_sf"/>
</dbReference>
<dbReference type="PROSITE" id="PS50949">
    <property type="entry name" value="HTH_GNTR"/>
    <property type="match status" value="1"/>
</dbReference>
<gene>
    <name evidence="5" type="ORF">AWC12_11800</name>
</gene>
<organism evidence="5 6">
    <name type="scientific">Mycolicibacterium iranicum</name>
    <name type="common">Mycobacterium iranicum</name>
    <dbReference type="NCBI Taxonomy" id="912594"/>
    <lineage>
        <taxon>Bacteria</taxon>
        <taxon>Bacillati</taxon>
        <taxon>Actinomycetota</taxon>
        <taxon>Actinomycetes</taxon>
        <taxon>Mycobacteriales</taxon>
        <taxon>Mycobacteriaceae</taxon>
        <taxon>Mycolicibacterium</taxon>
    </lineage>
</organism>
<keyword evidence="3" id="KW-0804">Transcription</keyword>
<dbReference type="Pfam" id="PF07729">
    <property type="entry name" value="FCD"/>
    <property type="match status" value="1"/>
</dbReference>
<dbReference type="GO" id="GO:0003677">
    <property type="term" value="F:DNA binding"/>
    <property type="evidence" value="ECO:0007669"/>
    <property type="project" value="UniProtKB-KW"/>
</dbReference>
<sequence length="240" mass="26025">MAQVGLELAPLHVPPAYEHVANRLRRAIWLGELIPGERLPSERALAEGLEVSRLTIREALRTLQGEGLITIRRGASGGATIALSEPSAEQRHRLLVEARDHMRDVHEVRQAIEPMAARLAAERITDGQLAALRAHQDEIFTTTGVSSFRRTDSAFHMTIAQASGNPLLAKAVEDARSALFVMFDTSNFEVLKASSGKAHQKILDAIAVGNGDEAATLMSVHLAEAWAEIEAVIDSTPGYD</sequence>
<dbReference type="AlphaFoldDB" id="A0A1X1WPZ0"/>
<comment type="caution">
    <text evidence="5">The sequence shown here is derived from an EMBL/GenBank/DDBJ whole genome shotgun (WGS) entry which is preliminary data.</text>
</comment>
<evidence type="ECO:0000313" key="5">
    <source>
        <dbReference type="EMBL" id="ORV88593.1"/>
    </source>
</evidence>
<dbReference type="SMART" id="SM00345">
    <property type="entry name" value="HTH_GNTR"/>
    <property type="match status" value="1"/>
</dbReference>
<dbReference type="SUPFAM" id="SSF46785">
    <property type="entry name" value="Winged helix' DNA-binding domain"/>
    <property type="match status" value="1"/>
</dbReference>
<dbReference type="EMBL" id="LQPC01000028">
    <property type="protein sequence ID" value="ORV88593.1"/>
    <property type="molecule type" value="Genomic_DNA"/>
</dbReference>
<dbReference type="PRINTS" id="PR00035">
    <property type="entry name" value="HTHGNTR"/>
</dbReference>
<dbReference type="RefSeq" id="WP_085174281.1">
    <property type="nucleotide sequence ID" value="NZ_LQPC01000028.1"/>
</dbReference>
<name>A0A1X1WPZ0_MYCIR</name>
<reference evidence="5 6" key="1">
    <citation type="submission" date="2016-01" db="EMBL/GenBank/DDBJ databases">
        <title>The new phylogeny of the genus Mycobacterium.</title>
        <authorList>
            <person name="Tarcisio F."/>
            <person name="Conor M."/>
            <person name="Antonella G."/>
            <person name="Elisabetta G."/>
            <person name="Giulia F.S."/>
            <person name="Sara T."/>
            <person name="Anna F."/>
            <person name="Clotilde B."/>
            <person name="Roberto B."/>
            <person name="Veronica D.S."/>
            <person name="Fabio R."/>
            <person name="Monica P."/>
            <person name="Olivier J."/>
            <person name="Enrico T."/>
            <person name="Nicola S."/>
        </authorList>
    </citation>
    <scope>NUCLEOTIDE SEQUENCE [LARGE SCALE GENOMIC DNA]</scope>
    <source>
        <strain evidence="5 6">DSM 45541</strain>
    </source>
</reference>
<dbReference type="InterPro" id="IPR008920">
    <property type="entry name" value="TF_FadR/GntR_C"/>
</dbReference>
<dbReference type="SUPFAM" id="SSF48008">
    <property type="entry name" value="GntR ligand-binding domain-like"/>
    <property type="match status" value="1"/>
</dbReference>
<dbReference type="Gene3D" id="1.10.10.10">
    <property type="entry name" value="Winged helix-like DNA-binding domain superfamily/Winged helix DNA-binding domain"/>
    <property type="match status" value="1"/>
</dbReference>
<evidence type="ECO:0000259" key="4">
    <source>
        <dbReference type="PROSITE" id="PS50949"/>
    </source>
</evidence>
<dbReference type="InterPro" id="IPR011711">
    <property type="entry name" value="GntR_C"/>
</dbReference>
<evidence type="ECO:0000313" key="6">
    <source>
        <dbReference type="Proteomes" id="UP000193622"/>
    </source>
</evidence>
<evidence type="ECO:0000256" key="2">
    <source>
        <dbReference type="ARBA" id="ARBA00023125"/>
    </source>
</evidence>
<evidence type="ECO:0000256" key="1">
    <source>
        <dbReference type="ARBA" id="ARBA00023015"/>
    </source>
</evidence>
<keyword evidence="2" id="KW-0238">DNA-binding</keyword>
<proteinExistence type="predicted"/>
<dbReference type="Pfam" id="PF00392">
    <property type="entry name" value="GntR"/>
    <property type="match status" value="1"/>
</dbReference>
<dbReference type="Gene3D" id="1.20.120.530">
    <property type="entry name" value="GntR ligand-binding domain-like"/>
    <property type="match status" value="1"/>
</dbReference>
<accession>A0A1X1WPZ0</accession>
<dbReference type="InterPro" id="IPR000524">
    <property type="entry name" value="Tscrpt_reg_HTH_GntR"/>
</dbReference>
<dbReference type="CDD" id="cd07377">
    <property type="entry name" value="WHTH_GntR"/>
    <property type="match status" value="1"/>
</dbReference>
<dbReference type="GO" id="GO:0003700">
    <property type="term" value="F:DNA-binding transcription factor activity"/>
    <property type="evidence" value="ECO:0007669"/>
    <property type="project" value="InterPro"/>
</dbReference>
<feature type="domain" description="HTH gntR-type" evidence="4">
    <location>
        <begin position="14"/>
        <end position="84"/>
    </location>
</feature>
<evidence type="ECO:0000256" key="3">
    <source>
        <dbReference type="ARBA" id="ARBA00023163"/>
    </source>
</evidence>
<protein>
    <recommendedName>
        <fullName evidence="4">HTH gntR-type domain-containing protein</fullName>
    </recommendedName>
</protein>
<dbReference type="Proteomes" id="UP000193622">
    <property type="component" value="Unassembled WGS sequence"/>
</dbReference>